<reference evidence="2" key="1">
    <citation type="submission" date="2020-11" db="EMBL/GenBank/DDBJ databases">
        <authorList>
            <consortium name="DOE Joint Genome Institute"/>
            <person name="Ahrendt S."/>
            <person name="Riley R."/>
            <person name="Andreopoulos W."/>
            <person name="Labutti K."/>
            <person name="Pangilinan J."/>
            <person name="Ruiz-Duenas F.J."/>
            <person name="Barrasa J.M."/>
            <person name="Sanchez-Garcia M."/>
            <person name="Camarero S."/>
            <person name="Miyauchi S."/>
            <person name="Serrano A."/>
            <person name="Linde D."/>
            <person name="Babiker R."/>
            <person name="Drula E."/>
            <person name="Ayuso-Fernandez I."/>
            <person name="Pacheco R."/>
            <person name="Padilla G."/>
            <person name="Ferreira P."/>
            <person name="Barriuso J."/>
            <person name="Kellner H."/>
            <person name="Castanera R."/>
            <person name="Alfaro M."/>
            <person name="Ramirez L."/>
            <person name="Pisabarro A.G."/>
            <person name="Kuo A."/>
            <person name="Tritt A."/>
            <person name="Lipzen A."/>
            <person name="He G."/>
            <person name="Yan M."/>
            <person name="Ng V."/>
            <person name="Cullen D."/>
            <person name="Martin F."/>
            <person name="Rosso M.-N."/>
            <person name="Henrissat B."/>
            <person name="Hibbett D."/>
            <person name="Martinez A.T."/>
            <person name="Grigoriev I.V."/>
        </authorList>
    </citation>
    <scope>NUCLEOTIDE SEQUENCE</scope>
    <source>
        <strain evidence="2">CBS 506.95</strain>
    </source>
</reference>
<comment type="caution">
    <text evidence="2">The sequence shown here is derived from an EMBL/GenBank/DDBJ whole genome shotgun (WGS) entry which is preliminary data.</text>
</comment>
<keyword evidence="3" id="KW-1185">Reference proteome</keyword>
<evidence type="ECO:0000313" key="2">
    <source>
        <dbReference type="EMBL" id="KAF9531368.1"/>
    </source>
</evidence>
<evidence type="ECO:0000256" key="1">
    <source>
        <dbReference type="SAM" id="Phobius"/>
    </source>
</evidence>
<dbReference type="EMBL" id="MU157835">
    <property type="protein sequence ID" value="KAF9531368.1"/>
    <property type="molecule type" value="Genomic_DNA"/>
</dbReference>
<protein>
    <submittedName>
        <fullName evidence="2">Uncharacterized protein</fullName>
    </submittedName>
</protein>
<accession>A0A9P6EKD1</accession>
<feature type="transmembrane region" description="Helical" evidence="1">
    <location>
        <begin position="158"/>
        <end position="183"/>
    </location>
</feature>
<organism evidence="2 3">
    <name type="scientific">Crepidotus variabilis</name>
    <dbReference type="NCBI Taxonomy" id="179855"/>
    <lineage>
        <taxon>Eukaryota</taxon>
        <taxon>Fungi</taxon>
        <taxon>Dikarya</taxon>
        <taxon>Basidiomycota</taxon>
        <taxon>Agaricomycotina</taxon>
        <taxon>Agaricomycetes</taxon>
        <taxon>Agaricomycetidae</taxon>
        <taxon>Agaricales</taxon>
        <taxon>Agaricineae</taxon>
        <taxon>Crepidotaceae</taxon>
        <taxon>Crepidotus</taxon>
    </lineage>
</organism>
<proteinExistence type="predicted"/>
<gene>
    <name evidence="2" type="ORF">CPB83DRAFT_891745</name>
</gene>
<dbReference type="Proteomes" id="UP000807306">
    <property type="component" value="Unassembled WGS sequence"/>
</dbReference>
<name>A0A9P6EKD1_9AGAR</name>
<keyword evidence="1" id="KW-1133">Transmembrane helix</keyword>
<feature type="transmembrane region" description="Helical" evidence="1">
    <location>
        <begin position="119"/>
        <end position="138"/>
    </location>
</feature>
<keyword evidence="1" id="KW-0472">Membrane</keyword>
<keyword evidence="1" id="KW-0812">Transmembrane</keyword>
<dbReference type="AlphaFoldDB" id="A0A9P6EKD1"/>
<evidence type="ECO:0000313" key="3">
    <source>
        <dbReference type="Proteomes" id="UP000807306"/>
    </source>
</evidence>
<sequence>MAVSTTPLTFMTSANGELLSLSQWIPLGTLSIKDLACESSLTEQEDHLPGYFQFTVAGLGTVFVAGYTTNDSWLPDLKTVRFLLSPCDYSSPRLAVRLLHAMGHIGVLAVSLRSPFIKAAFPILLLLVGGGATIVLPATTTTALRIEPTEYCLAKLNAPYWVILILAELGSFFDLMVCVAVTYKIQV</sequence>